<dbReference type="GO" id="GO:0005737">
    <property type="term" value="C:cytoplasm"/>
    <property type="evidence" value="ECO:0007669"/>
    <property type="project" value="TreeGrafter"/>
</dbReference>
<evidence type="ECO:0000256" key="5">
    <source>
        <dbReference type="PIRSR" id="PIRSR602081-2"/>
    </source>
</evidence>
<feature type="binding site" evidence="4">
    <location>
        <begin position="320"/>
        <end position="324"/>
    </location>
    <ligand>
        <name>FAD</name>
        <dbReference type="ChEBI" id="CHEBI:57692"/>
    </ligand>
</feature>
<dbReference type="PROSITE" id="PS51645">
    <property type="entry name" value="PHR_CRY_ALPHA_BETA"/>
    <property type="match status" value="1"/>
</dbReference>
<dbReference type="GO" id="GO:0032922">
    <property type="term" value="P:circadian regulation of gene expression"/>
    <property type="evidence" value="ECO:0007669"/>
    <property type="project" value="TreeGrafter"/>
</dbReference>
<dbReference type="EMBL" id="CAJMWS010000300">
    <property type="protein sequence ID" value="CAE6398129.1"/>
    <property type="molecule type" value="Genomic_DNA"/>
</dbReference>
<dbReference type="InterPro" id="IPR036134">
    <property type="entry name" value="Crypto/Photolyase_FAD-like_sf"/>
</dbReference>
<comment type="caution">
    <text evidence="8">The sequence shown here is derived from an EMBL/GenBank/DDBJ whole genome shotgun (WGS) entry which is preliminary data.</text>
</comment>
<feature type="domain" description="Photolyase/cryptochrome alpha/beta" evidence="7">
    <location>
        <begin position="5"/>
        <end position="137"/>
    </location>
</feature>
<proteinExistence type="inferred from homology"/>
<dbReference type="Gene3D" id="3.40.50.620">
    <property type="entry name" value="HUPs"/>
    <property type="match status" value="1"/>
</dbReference>
<dbReference type="Gene3D" id="1.10.579.10">
    <property type="entry name" value="DNA Cyclobutane Dipyrimidine Photolyase, subunit A, domain 3"/>
    <property type="match status" value="1"/>
</dbReference>
<dbReference type="GO" id="GO:0003904">
    <property type="term" value="F:deoxyribodipyrimidine photo-lyase activity"/>
    <property type="evidence" value="ECO:0007669"/>
    <property type="project" value="TreeGrafter"/>
</dbReference>
<dbReference type="SUPFAM" id="SSF48173">
    <property type="entry name" value="Cryptochrome/photolyase FAD-binding domain"/>
    <property type="match status" value="1"/>
</dbReference>
<dbReference type="GO" id="GO:0003677">
    <property type="term" value="F:DNA binding"/>
    <property type="evidence" value="ECO:0007669"/>
    <property type="project" value="TreeGrafter"/>
</dbReference>
<evidence type="ECO:0000256" key="6">
    <source>
        <dbReference type="SAM" id="MobiDB-lite"/>
    </source>
</evidence>
<comment type="similarity">
    <text evidence="1">Belongs to the DNA photolyase class-1 family.</text>
</comment>
<feature type="site" description="Electron transfer via tryptophanyl radical" evidence="5">
    <location>
        <position position="394"/>
    </location>
</feature>
<evidence type="ECO:0000313" key="9">
    <source>
        <dbReference type="Proteomes" id="UP000663846"/>
    </source>
</evidence>
<evidence type="ECO:0000256" key="3">
    <source>
        <dbReference type="ARBA" id="ARBA00022827"/>
    </source>
</evidence>
<dbReference type="Gene3D" id="1.25.40.80">
    <property type="match status" value="1"/>
</dbReference>
<evidence type="ECO:0000313" key="8">
    <source>
        <dbReference type="EMBL" id="CAE6398129.1"/>
    </source>
</evidence>
<dbReference type="SUPFAM" id="SSF52425">
    <property type="entry name" value="Cryptochrome/photolyase, N-terminal domain"/>
    <property type="match status" value="1"/>
</dbReference>
<evidence type="ECO:0000256" key="1">
    <source>
        <dbReference type="ARBA" id="ARBA00005862"/>
    </source>
</evidence>
<feature type="compositionally biased region" description="Basic and acidic residues" evidence="6">
    <location>
        <begin position="286"/>
        <end position="296"/>
    </location>
</feature>
<feature type="region of interest" description="Disordered" evidence="6">
    <location>
        <begin position="605"/>
        <end position="659"/>
    </location>
</feature>
<dbReference type="InterPro" id="IPR036155">
    <property type="entry name" value="Crypto/Photolyase_N_sf"/>
</dbReference>
<dbReference type="AlphaFoldDB" id="A0A8H2WMN9"/>
<name>A0A8H2WMN9_9AGAM</name>
<feature type="binding site" evidence="4">
    <location>
        <begin position="361"/>
        <end position="368"/>
    </location>
    <ligand>
        <name>FAD</name>
        <dbReference type="ChEBI" id="CHEBI:57692"/>
    </ligand>
</feature>
<dbReference type="InterPro" id="IPR002081">
    <property type="entry name" value="Cryptochrome/DNA_photolyase_1"/>
</dbReference>
<dbReference type="PANTHER" id="PTHR11455:SF9">
    <property type="entry name" value="CRYPTOCHROME CIRCADIAN CLOCK 5 ISOFORM X1"/>
    <property type="match status" value="1"/>
</dbReference>
<feature type="compositionally biased region" description="Acidic residues" evidence="6">
    <location>
        <begin position="297"/>
        <end position="306"/>
    </location>
</feature>
<dbReference type="GO" id="GO:0071949">
    <property type="term" value="F:FAD binding"/>
    <property type="evidence" value="ECO:0007669"/>
    <property type="project" value="TreeGrafter"/>
</dbReference>
<keyword evidence="3 4" id="KW-0274">FAD</keyword>
<evidence type="ECO:0000256" key="2">
    <source>
        <dbReference type="ARBA" id="ARBA00022630"/>
    </source>
</evidence>
<organism evidence="8 9">
    <name type="scientific">Rhizoctonia solani</name>
    <dbReference type="NCBI Taxonomy" id="456999"/>
    <lineage>
        <taxon>Eukaryota</taxon>
        <taxon>Fungi</taxon>
        <taxon>Dikarya</taxon>
        <taxon>Basidiomycota</taxon>
        <taxon>Agaricomycotina</taxon>
        <taxon>Agaricomycetes</taxon>
        <taxon>Cantharellales</taxon>
        <taxon>Ceratobasidiaceae</taxon>
        <taxon>Rhizoctonia</taxon>
    </lineage>
</organism>
<dbReference type="Pfam" id="PF03441">
    <property type="entry name" value="FAD_binding_7"/>
    <property type="match status" value="1"/>
</dbReference>
<feature type="site" description="Electron transfer via tryptophanyl radical" evidence="5">
    <location>
        <position position="470"/>
    </location>
</feature>
<reference evidence="8" key="1">
    <citation type="submission" date="2021-01" db="EMBL/GenBank/DDBJ databases">
        <authorList>
            <person name="Kaushik A."/>
        </authorList>
    </citation>
    <scope>NUCLEOTIDE SEQUENCE</scope>
    <source>
        <strain evidence="8">AG1-1C</strain>
    </source>
</reference>
<dbReference type="GO" id="GO:0005634">
    <property type="term" value="C:nucleus"/>
    <property type="evidence" value="ECO:0007669"/>
    <property type="project" value="TreeGrafter"/>
</dbReference>
<accession>A0A8H2WMN9</accession>
<evidence type="ECO:0000256" key="4">
    <source>
        <dbReference type="PIRSR" id="PIRSR602081-1"/>
    </source>
</evidence>
<sequence length="659" mass="74801">MSPRPRVLHWFRTDLRIHDAPALQAGLALKPEVLYPVWCWDPEYVYSHRVGVNRFNFLIESMNDLSQTLTQLNDKSKLLVVRGSPYTVLPKLFRDWKITHLVYELDTGGYAQERDKRVREIATKSKVEVVDVLGHSLYHPAEILAKNGGKATTTITQWQKAASKLGSVPRPVAAPTKLIPPGDLHLNSLSREDHPVNREHDLNEKTRIGPITCFDTLTGPKGDFAVPTLEELGYPNPTTTIRGGEKEGRSRLFAFNKDDNGNRAALFEKPKTSPSVPGPFRTFEPNNEHKERCDSDSREDEDEFEDLPEGAQIDVTKPSTTLMSPYLKFGCVGVRECYWSWHDILANAPKSAKKPENLLGQLEFRDMYYTAELAIGGTAFARVQGNPICRYIPWRCPTVYSDNGIPIVPRPKDEQHPQAEEWLVAWTEGRTGFPWIDALMRQLREEGWMHHLGRHSVACFLTRGQCYISWERGAEVFDGEYNNLKYLIDWDPASNYGNWMWLSCSAFFSQFLRVYGVATWPSKFDKTGALVRKYVPELQKFPDQYIYEPWLAPISVQKEAGCIIGKDYPAPMLDEKEEKSRNIERMKAAYQTGLYGDSPKVLDGTAAIEVPNKPEEDETSKAGTKRKADKSGGSKTRSTRTRKGSGDGQKSLEAYMKKK</sequence>
<protein>
    <recommendedName>
        <fullName evidence="7">Photolyase/cryptochrome alpha/beta domain-containing protein</fullName>
    </recommendedName>
</protein>
<feature type="site" description="Electron transfer via tryptophanyl radical" evidence="5">
    <location>
        <position position="499"/>
    </location>
</feature>
<gene>
    <name evidence="8" type="ORF">RDB_LOCUS51837</name>
</gene>
<dbReference type="PANTHER" id="PTHR11455">
    <property type="entry name" value="CRYPTOCHROME"/>
    <property type="match status" value="1"/>
</dbReference>
<feature type="region of interest" description="Disordered" evidence="6">
    <location>
        <begin position="268"/>
        <end position="306"/>
    </location>
</feature>
<dbReference type="Proteomes" id="UP000663846">
    <property type="component" value="Unassembled WGS sequence"/>
</dbReference>
<keyword evidence="2 4" id="KW-0285">Flavoprotein</keyword>
<dbReference type="InterPro" id="IPR014729">
    <property type="entry name" value="Rossmann-like_a/b/a_fold"/>
</dbReference>
<dbReference type="InterPro" id="IPR005101">
    <property type="entry name" value="Cryptochr/Photolyase_FAD-bd"/>
</dbReference>
<dbReference type="InterPro" id="IPR006050">
    <property type="entry name" value="DNA_photolyase_N"/>
</dbReference>
<feature type="binding site" evidence="4">
    <location>
        <begin position="489"/>
        <end position="491"/>
    </location>
    <ligand>
        <name>FAD</name>
        <dbReference type="ChEBI" id="CHEBI:57692"/>
    </ligand>
</feature>
<evidence type="ECO:0000259" key="7">
    <source>
        <dbReference type="PROSITE" id="PS51645"/>
    </source>
</evidence>
<dbReference type="GO" id="GO:0043153">
    <property type="term" value="P:entrainment of circadian clock by photoperiod"/>
    <property type="evidence" value="ECO:0007669"/>
    <property type="project" value="TreeGrafter"/>
</dbReference>
<dbReference type="Pfam" id="PF00875">
    <property type="entry name" value="DNA_photolyase"/>
    <property type="match status" value="1"/>
</dbReference>
<comment type="cofactor">
    <cofactor evidence="4">
        <name>FAD</name>
        <dbReference type="ChEBI" id="CHEBI:57692"/>
    </cofactor>
    <text evidence="4">Binds 1 FAD per subunit.</text>
</comment>